<evidence type="ECO:0000313" key="2">
    <source>
        <dbReference type="EMBL" id="GAN77805.1"/>
    </source>
</evidence>
<dbReference type="Proteomes" id="UP000032680">
    <property type="component" value="Unassembled WGS sequence"/>
</dbReference>
<feature type="region of interest" description="Disordered" evidence="1">
    <location>
        <begin position="18"/>
        <end position="46"/>
    </location>
</feature>
<accession>A0A0D6P7R2</accession>
<proteinExistence type="predicted"/>
<reference evidence="2 3" key="1">
    <citation type="submission" date="2012-11" db="EMBL/GenBank/DDBJ databases">
        <title>Whole genome sequence of Acidisphaera rubrifaciens HS-AP3.</title>
        <authorList>
            <person name="Azuma Y."/>
            <person name="Higashiura N."/>
            <person name="Hirakawa H."/>
            <person name="Matsushita K."/>
        </authorList>
    </citation>
    <scope>NUCLEOTIDE SEQUENCE [LARGE SCALE GENOMIC DNA]</scope>
    <source>
        <strain evidence="2 3">HS-AP3</strain>
    </source>
</reference>
<evidence type="ECO:0000256" key="1">
    <source>
        <dbReference type="SAM" id="MobiDB-lite"/>
    </source>
</evidence>
<sequence length="67" mass="6758">MSTQPVAKIAVKLDPERILGGLDETTPTDAPSGSSHGATPIASGHKLGAKVGAKVGVKRVGTRRIVA</sequence>
<name>A0A0D6P7R2_9PROT</name>
<protein>
    <submittedName>
        <fullName evidence="2">Uncharacterized protein</fullName>
    </submittedName>
</protein>
<keyword evidence="3" id="KW-1185">Reference proteome</keyword>
<organism evidence="2 3">
    <name type="scientific">Acidisphaera rubrifaciens HS-AP3</name>
    <dbReference type="NCBI Taxonomy" id="1231350"/>
    <lineage>
        <taxon>Bacteria</taxon>
        <taxon>Pseudomonadati</taxon>
        <taxon>Pseudomonadota</taxon>
        <taxon>Alphaproteobacteria</taxon>
        <taxon>Acetobacterales</taxon>
        <taxon>Acetobacteraceae</taxon>
        <taxon>Acidisphaera</taxon>
    </lineage>
</organism>
<dbReference type="AlphaFoldDB" id="A0A0D6P7R2"/>
<comment type="caution">
    <text evidence="2">The sequence shown here is derived from an EMBL/GenBank/DDBJ whole genome shotgun (WGS) entry which is preliminary data.</text>
</comment>
<gene>
    <name evidence="2" type="ORF">Asru_0463_08</name>
</gene>
<dbReference type="RefSeq" id="WP_048862046.1">
    <property type="nucleotide sequence ID" value="NZ_BANB01000463.1"/>
</dbReference>
<feature type="compositionally biased region" description="Polar residues" evidence="1">
    <location>
        <begin position="25"/>
        <end position="37"/>
    </location>
</feature>
<dbReference type="EMBL" id="BANB01000463">
    <property type="protein sequence ID" value="GAN77805.1"/>
    <property type="molecule type" value="Genomic_DNA"/>
</dbReference>
<evidence type="ECO:0000313" key="3">
    <source>
        <dbReference type="Proteomes" id="UP000032680"/>
    </source>
</evidence>